<dbReference type="InterPro" id="IPR000873">
    <property type="entry name" value="AMP-dep_synth/lig_dom"/>
</dbReference>
<dbReference type="PANTHER" id="PTHR45527">
    <property type="entry name" value="NONRIBOSOMAL PEPTIDE SYNTHETASE"/>
    <property type="match status" value="1"/>
</dbReference>
<keyword evidence="2" id="KW-0597">Phosphoprotein</keyword>
<dbReference type="Gene3D" id="3.30.559.10">
    <property type="entry name" value="Chloramphenicol acetyltransferase-like domain"/>
    <property type="match status" value="1"/>
</dbReference>
<name>A0A5N6SA93_ASPPS</name>
<organism evidence="6 7">
    <name type="scientific">Aspergillus pseudotamarii</name>
    <dbReference type="NCBI Taxonomy" id="132259"/>
    <lineage>
        <taxon>Eukaryota</taxon>
        <taxon>Fungi</taxon>
        <taxon>Dikarya</taxon>
        <taxon>Ascomycota</taxon>
        <taxon>Pezizomycotina</taxon>
        <taxon>Eurotiomycetes</taxon>
        <taxon>Eurotiomycetidae</taxon>
        <taxon>Eurotiales</taxon>
        <taxon>Aspergillaceae</taxon>
        <taxon>Aspergillus</taxon>
        <taxon>Aspergillus subgen. Circumdati</taxon>
    </lineage>
</organism>
<dbReference type="Pfam" id="PF00501">
    <property type="entry name" value="AMP-binding"/>
    <property type="match status" value="1"/>
</dbReference>
<dbReference type="PROSITE" id="PS00012">
    <property type="entry name" value="PHOSPHOPANTETHEINE"/>
    <property type="match status" value="1"/>
</dbReference>
<dbReference type="Pfam" id="PF07993">
    <property type="entry name" value="NAD_binding_4"/>
    <property type="match status" value="1"/>
</dbReference>
<keyword evidence="1" id="KW-0596">Phosphopantetheine</keyword>
<dbReference type="GO" id="GO:0016874">
    <property type="term" value="F:ligase activity"/>
    <property type="evidence" value="ECO:0007669"/>
    <property type="project" value="UniProtKB-KW"/>
</dbReference>
<dbReference type="SUPFAM" id="SSF51735">
    <property type="entry name" value="NAD(P)-binding Rossmann-fold domains"/>
    <property type="match status" value="1"/>
</dbReference>
<dbReference type="Gene3D" id="3.30.300.30">
    <property type="match status" value="1"/>
</dbReference>
<dbReference type="NCBIfam" id="TIGR01733">
    <property type="entry name" value="AA-adenyl-dom"/>
    <property type="match status" value="1"/>
</dbReference>
<evidence type="ECO:0000313" key="6">
    <source>
        <dbReference type="EMBL" id="KAE8130779.1"/>
    </source>
</evidence>
<dbReference type="Proteomes" id="UP000325672">
    <property type="component" value="Unassembled WGS sequence"/>
</dbReference>
<gene>
    <name evidence="6" type="ORF">BDV38DRAFT_289327</name>
</gene>
<dbReference type="InterPro" id="IPR045851">
    <property type="entry name" value="AMP-bd_C_sf"/>
</dbReference>
<sequence length="1591" mass="175568">MTAENVACCTGSSITLEGPQTEKEETLAVLWSRVLELGDTSIGRHDHFFRRGGDSITAMKLVAAAEEIGILLTFGDIFSHPALSAQAELVSSRTGEQSNYNDNWFESIVGEVRKREIVELSAKECALSESQIEDIYPSTPMQQGLITLSIVRPGTYISQRVYQLPDDVSIPILELAWRATFEANPLLRTRIVQGPDGEAFQVVVREKFNFSIHYDLEEYLRQDKARPMELGQPLARLAVIHSSSESPSRCVLTLHHCIYDAWSVSLLLEQVDLAYHGNSLAAWPFSPFVSYIWQSTSEAEKYWKAEFLGFEGEQFPSLPYPTYTPTANESEHTDVKILSNGTNVTLSNSIRLAWALTVARYTGSDDVVFGLTVSGRGAPVPGIDKMAGPTIATFPLRVQLRPNVSLQEELLLLQEQLISALPFEQYGLQHIGQLGDDAARACRFQTLLVIQQVPLHQKSSILGDFADVNARPVWDTYGLTLLCTPSSNGYVHVEAVYDAKVIPKAQLRRTLNLFAQILTQVTQSANRLVGDVNSISPEDLQQLQTWNSHVPQLSSMFIHELIRDNCVSQAKATAIDAWDGEFTYGELENLSSRLALSLTEHGIRPDVFVPLCFEKSKWVAVAMLAVAKAGGAFILLDPSYPVQRLQGICGDCQATVLLCSLAQVDLAGQLGCSHILPIGGQNIKHVADSSICRDHHSTVVQPSHALYAVYTSGSTGKPKGIIIEHGALATNATITGPNLLLNKHSRVFQFSSHAFDATIADYLFTLACWGCVCVPDEAASRGDVAHAMNEFKVNWVFLTPSVARTLGPRAVPTLEVLAMGGEPAKPLDFAIWAGHVQVLHMYGPSECTIYSTMQPTVHKSSSPTNIGHGLAVACWLVNPKHPDQLVPIGSIGELLIEGPPVGRGYIGNETQTRSSFIACPKWLSPLRLGQYARLYRTGDLARYSPTNDGSLEFVGRKDHQVKIRGQRIELAEIEYQVTQTLPEATDIMVEIITPSDMDTHTLLVAFIWDAARQPMAKPGIEAELSPLSVPDEQFKAKTTHAEMALRKVLPRHMVPTLFIPLRYLPLSPNGKANRRFIREKACLLSRRELNIYRNSESQAKRPPSNEVEKKLQQLIVDILHISIEEVGIDDQFSQLSMLGLDSIQLMRLVALIRKVFEVHIAVGTLYDTKLTVTGLAAMISTLQMGDKEAGNVPTIDISTEITGAYDQLIQRYESLHRRRKVFLTGSTGFLGSQILRQLLRDPCVEKVILHVRAASAAKGLERIASIATMAQWWSPSYLDRITCWTGDLSAPRLGLQPEQWRILCGMDAQEQVHSIIHNGATVQWQAPYHIHKPANVDSTIELLAALRLWNQAGTFTFVTGGRQRSVDQDLGGFMQTLQTANGYSQSKFLAEQLVSMFASRQSTHHISVVRPGRIVGTETEGIPNADDFLWKLVQICLQMGKYPGNDGHLWITVADVEEVATGILRITFGVANEDVAPSILNIETGITVSHFWDIVQDTLQTKLVPMKTEDWKQAAELFLEAAEESHAFRPLLAMLQESQLSFGGKKPDNAGNISPGIIKANIETLVDVGFLSTVQCPGSKKVGRSTVFSRS</sequence>
<dbReference type="InterPro" id="IPR009081">
    <property type="entry name" value="PP-bd_ACP"/>
</dbReference>
<evidence type="ECO:0000313" key="7">
    <source>
        <dbReference type="Proteomes" id="UP000325672"/>
    </source>
</evidence>
<dbReference type="OrthoDB" id="416786at2759"/>
<dbReference type="InterPro" id="IPR001242">
    <property type="entry name" value="Condensation_dom"/>
</dbReference>
<dbReference type="InterPro" id="IPR023213">
    <property type="entry name" value="CAT-like_dom_sf"/>
</dbReference>
<dbReference type="GO" id="GO:1904091">
    <property type="term" value="F:non-ribosomal peptide synthetase activity"/>
    <property type="evidence" value="ECO:0007669"/>
    <property type="project" value="UniProtKB-ARBA"/>
</dbReference>
<feature type="domain" description="Carrier" evidence="5">
    <location>
        <begin position="1102"/>
        <end position="1183"/>
    </location>
</feature>
<dbReference type="Pfam" id="PF00668">
    <property type="entry name" value="Condensation"/>
    <property type="match status" value="1"/>
</dbReference>
<dbReference type="GeneID" id="43645429"/>
<dbReference type="InterPro" id="IPR010071">
    <property type="entry name" value="AA_adenyl_dom"/>
</dbReference>
<evidence type="ECO:0000256" key="1">
    <source>
        <dbReference type="ARBA" id="ARBA00022450"/>
    </source>
</evidence>
<dbReference type="FunFam" id="3.30.300.30:FF:000015">
    <property type="entry name" value="Nonribosomal peptide synthase SidD"/>
    <property type="match status" value="1"/>
</dbReference>
<dbReference type="PANTHER" id="PTHR45527:SF1">
    <property type="entry name" value="FATTY ACID SYNTHASE"/>
    <property type="match status" value="1"/>
</dbReference>
<keyword evidence="7" id="KW-1185">Reference proteome</keyword>
<evidence type="ECO:0000256" key="3">
    <source>
        <dbReference type="ARBA" id="ARBA00022598"/>
    </source>
</evidence>
<comment type="similarity">
    <text evidence="4">Belongs to the NRP synthetase family.</text>
</comment>
<keyword evidence="3" id="KW-0436">Ligase</keyword>
<dbReference type="FunFam" id="1.10.1200.10:FF:000005">
    <property type="entry name" value="Nonribosomal peptide synthetase 1"/>
    <property type="match status" value="1"/>
</dbReference>
<dbReference type="InterPro" id="IPR042099">
    <property type="entry name" value="ANL_N_sf"/>
</dbReference>
<dbReference type="SUPFAM" id="SSF52777">
    <property type="entry name" value="CoA-dependent acyltransferases"/>
    <property type="match status" value="2"/>
</dbReference>
<dbReference type="Gene3D" id="3.40.50.12780">
    <property type="entry name" value="N-terminal domain of ligase-like"/>
    <property type="match status" value="1"/>
</dbReference>
<evidence type="ECO:0000256" key="2">
    <source>
        <dbReference type="ARBA" id="ARBA00022553"/>
    </source>
</evidence>
<evidence type="ECO:0000259" key="5">
    <source>
        <dbReference type="PROSITE" id="PS50075"/>
    </source>
</evidence>
<dbReference type="Gene3D" id="3.30.559.30">
    <property type="entry name" value="Nonribosomal peptide synthetase, condensation domain"/>
    <property type="match status" value="1"/>
</dbReference>
<evidence type="ECO:0000256" key="4">
    <source>
        <dbReference type="ARBA" id="ARBA00029454"/>
    </source>
</evidence>
<dbReference type="GO" id="GO:0043041">
    <property type="term" value="P:amino acid activation for nonribosomal peptide biosynthetic process"/>
    <property type="evidence" value="ECO:0007669"/>
    <property type="project" value="TreeGrafter"/>
</dbReference>
<dbReference type="RefSeq" id="XP_031906842.1">
    <property type="nucleotide sequence ID" value="XM_032061219.1"/>
</dbReference>
<dbReference type="EMBL" id="ML743698">
    <property type="protein sequence ID" value="KAE8130779.1"/>
    <property type="molecule type" value="Genomic_DNA"/>
</dbReference>
<feature type="domain" description="Carrier" evidence="5">
    <location>
        <begin position="18"/>
        <end position="94"/>
    </location>
</feature>
<dbReference type="CDD" id="cd19545">
    <property type="entry name" value="FUM14_C_NRPS-like"/>
    <property type="match status" value="1"/>
</dbReference>
<dbReference type="CDD" id="cd05918">
    <property type="entry name" value="A_NRPS_SidN3_like"/>
    <property type="match status" value="1"/>
</dbReference>
<dbReference type="PROSITE" id="PS50075">
    <property type="entry name" value="CARRIER"/>
    <property type="match status" value="2"/>
</dbReference>
<dbReference type="SUPFAM" id="SSF56801">
    <property type="entry name" value="Acetyl-CoA synthetase-like"/>
    <property type="match status" value="1"/>
</dbReference>
<dbReference type="GO" id="GO:0005737">
    <property type="term" value="C:cytoplasm"/>
    <property type="evidence" value="ECO:0007669"/>
    <property type="project" value="TreeGrafter"/>
</dbReference>
<dbReference type="InterPro" id="IPR013120">
    <property type="entry name" value="FAR_NAD-bd"/>
</dbReference>
<dbReference type="InterPro" id="IPR036291">
    <property type="entry name" value="NAD(P)-bd_dom_sf"/>
</dbReference>
<dbReference type="Gene3D" id="3.40.50.720">
    <property type="entry name" value="NAD(P)-binding Rossmann-like Domain"/>
    <property type="match status" value="1"/>
</dbReference>
<dbReference type="GO" id="GO:0031177">
    <property type="term" value="F:phosphopantetheine binding"/>
    <property type="evidence" value="ECO:0007669"/>
    <property type="project" value="TreeGrafter"/>
</dbReference>
<dbReference type="GO" id="GO:0044550">
    <property type="term" value="P:secondary metabolite biosynthetic process"/>
    <property type="evidence" value="ECO:0007669"/>
    <property type="project" value="TreeGrafter"/>
</dbReference>
<dbReference type="Gene3D" id="1.10.1200.10">
    <property type="entry name" value="ACP-like"/>
    <property type="match status" value="2"/>
</dbReference>
<dbReference type="Pfam" id="PF00550">
    <property type="entry name" value="PP-binding"/>
    <property type="match status" value="2"/>
</dbReference>
<dbReference type="InterPro" id="IPR006162">
    <property type="entry name" value="Ppantetheine_attach_site"/>
</dbReference>
<protein>
    <recommendedName>
        <fullName evidence="5">Carrier domain-containing protein</fullName>
    </recommendedName>
</protein>
<dbReference type="SUPFAM" id="SSF47336">
    <property type="entry name" value="ACP-like"/>
    <property type="match status" value="2"/>
</dbReference>
<accession>A0A5N6SA93</accession>
<dbReference type="InterPro" id="IPR036736">
    <property type="entry name" value="ACP-like_sf"/>
</dbReference>
<proteinExistence type="inferred from homology"/>
<dbReference type="FunFam" id="3.40.50.12780:FF:000014">
    <property type="entry name" value="Nonribosomal peptide synthetase 1"/>
    <property type="match status" value="1"/>
</dbReference>
<reference evidence="6 7" key="1">
    <citation type="submission" date="2019-04" db="EMBL/GenBank/DDBJ databases">
        <title>Friends and foes A comparative genomics study of 23 Aspergillus species from section Flavi.</title>
        <authorList>
            <consortium name="DOE Joint Genome Institute"/>
            <person name="Kjaerbolling I."/>
            <person name="Vesth T."/>
            <person name="Frisvad J.C."/>
            <person name="Nybo J.L."/>
            <person name="Theobald S."/>
            <person name="Kildgaard S."/>
            <person name="Isbrandt T."/>
            <person name="Kuo A."/>
            <person name="Sato A."/>
            <person name="Lyhne E.K."/>
            <person name="Kogle M.E."/>
            <person name="Wiebenga A."/>
            <person name="Kun R.S."/>
            <person name="Lubbers R.J."/>
            <person name="Makela M.R."/>
            <person name="Barry K."/>
            <person name="Chovatia M."/>
            <person name="Clum A."/>
            <person name="Daum C."/>
            <person name="Haridas S."/>
            <person name="He G."/>
            <person name="LaButti K."/>
            <person name="Lipzen A."/>
            <person name="Mondo S."/>
            <person name="Riley R."/>
            <person name="Salamov A."/>
            <person name="Simmons B.A."/>
            <person name="Magnuson J.K."/>
            <person name="Henrissat B."/>
            <person name="Mortensen U.H."/>
            <person name="Larsen T.O."/>
            <person name="Devries R.P."/>
            <person name="Grigoriev I.V."/>
            <person name="Machida M."/>
            <person name="Baker S.E."/>
            <person name="Andersen M.R."/>
        </authorList>
    </citation>
    <scope>NUCLEOTIDE SEQUENCE [LARGE SCALE GENOMIC DNA]</scope>
    <source>
        <strain evidence="6 7">CBS 117625</strain>
    </source>
</reference>